<dbReference type="SUPFAM" id="SSF52317">
    <property type="entry name" value="Class I glutamine amidotransferase-like"/>
    <property type="match status" value="1"/>
</dbReference>
<dbReference type="GO" id="GO:0004359">
    <property type="term" value="F:glutaminase activity"/>
    <property type="evidence" value="ECO:0007669"/>
    <property type="project" value="RHEA"/>
</dbReference>
<evidence type="ECO:0000256" key="8">
    <source>
        <dbReference type="ARBA" id="ARBA00022840"/>
    </source>
</evidence>
<dbReference type="AlphaFoldDB" id="A0A1G6VRH7"/>
<dbReference type="InterPro" id="IPR050472">
    <property type="entry name" value="Anth_synth/Amidotransfase"/>
</dbReference>
<protein>
    <recommendedName>
        <fullName evidence="13">Carbamoyl phosphate synthase small chain</fullName>
        <ecNumber evidence="13">6.3.5.5</ecNumber>
    </recommendedName>
    <alternativeName>
        <fullName evidence="13">Carbamoyl phosphate synthetase glutamine chain</fullName>
    </alternativeName>
</protein>
<feature type="binding site" evidence="13">
    <location>
        <position position="298"/>
    </location>
    <ligand>
        <name>L-glutamine</name>
        <dbReference type="ChEBI" id="CHEBI:58359"/>
    </ligand>
</feature>
<dbReference type="PANTHER" id="PTHR43418:SF7">
    <property type="entry name" value="CARBAMOYL-PHOSPHATE SYNTHASE SMALL CHAIN"/>
    <property type="match status" value="1"/>
</dbReference>
<evidence type="ECO:0000256" key="11">
    <source>
        <dbReference type="ARBA" id="ARBA00048816"/>
    </source>
</evidence>
<keyword evidence="7 13" id="KW-0547">Nucleotide-binding</keyword>
<dbReference type="Gene3D" id="3.50.30.20">
    <property type="entry name" value="Carbamoyl-phosphate synthase small subunit, N-terminal domain"/>
    <property type="match status" value="1"/>
</dbReference>
<dbReference type="FunFam" id="3.50.30.20:FF:000001">
    <property type="entry name" value="Carbamoyl-phosphate synthase small chain"/>
    <property type="match status" value="1"/>
</dbReference>
<feature type="binding site" evidence="13">
    <location>
        <position position="79"/>
    </location>
    <ligand>
        <name>L-glutamine</name>
        <dbReference type="ChEBI" id="CHEBI:58359"/>
    </ligand>
</feature>
<feature type="active site" evidence="13">
    <location>
        <position position="383"/>
    </location>
</feature>
<evidence type="ECO:0000256" key="1">
    <source>
        <dbReference type="ARBA" id="ARBA00004812"/>
    </source>
</evidence>
<feature type="binding site" evidence="13">
    <location>
        <position position="301"/>
    </location>
    <ligand>
        <name>L-glutamine</name>
        <dbReference type="ChEBI" id="CHEBI:58359"/>
    </ligand>
</feature>
<evidence type="ECO:0000256" key="7">
    <source>
        <dbReference type="ARBA" id="ARBA00022741"/>
    </source>
</evidence>
<evidence type="ECO:0000313" key="16">
    <source>
        <dbReference type="EMBL" id="SDD56290.1"/>
    </source>
</evidence>
<feature type="active site" evidence="13">
    <location>
        <position position="381"/>
    </location>
</feature>
<comment type="catalytic activity">
    <reaction evidence="12 13">
        <text>L-glutamine + H2O = L-glutamate + NH4(+)</text>
        <dbReference type="Rhea" id="RHEA:15889"/>
        <dbReference type="ChEBI" id="CHEBI:15377"/>
        <dbReference type="ChEBI" id="CHEBI:28938"/>
        <dbReference type="ChEBI" id="CHEBI:29985"/>
        <dbReference type="ChEBI" id="CHEBI:58359"/>
    </reaction>
</comment>
<evidence type="ECO:0000256" key="2">
    <source>
        <dbReference type="ARBA" id="ARBA00005077"/>
    </source>
</evidence>
<dbReference type="GO" id="GO:0004088">
    <property type="term" value="F:carbamoyl-phosphate synthase (glutamine-hydrolyzing) activity"/>
    <property type="evidence" value="ECO:0007669"/>
    <property type="project" value="UniProtKB-UniRule"/>
</dbReference>
<dbReference type="InterPro" id="IPR006274">
    <property type="entry name" value="CarbamoylP_synth_ssu"/>
</dbReference>
<name>A0A1G6VRH7_9BURK</name>
<comment type="function">
    <text evidence="13">Small subunit of the glutamine-dependent carbamoyl phosphate synthetase (CPSase). CPSase catalyzes the formation of carbamoyl phosphate from the ammonia moiety of glutamine, carbonate, and phosphate donated by ATP, constituting the first step of 2 biosynthetic pathways, one leading to arginine and/or urea and the other to pyrimidine nucleotides. The small subunit (glutamine amidotransferase) binds and cleaves glutamine to supply the large subunit with the substrate ammonia.</text>
</comment>
<keyword evidence="17" id="KW-1185">Reference proteome</keyword>
<dbReference type="UniPathway" id="UPA00068">
    <property type="reaction ID" value="UER00171"/>
</dbReference>
<dbReference type="InterPro" id="IPR036480">
    <property type="entry name" value="CarbP_synth_ssu_N_sf"/>
</dbReference>
<evidence type="ECO:0000256" key="13">
    <source>
        <dbReference type="HAMAP-Rule" id="MF_01209"/>
    </source>
</evidence>
<dbReference type="Pfam" id="PF00988">
    <property type="entry name" value="CPSase_sm_chain"/>
    <property type="match status" value="1"/>
</dbReference>
<comment type="catalytic activity">
    <reaction evidence="11 13">
        <text>hydrogencarbonate + L-glutamine + 2 ATP + H2O = carbamoyl phosphate + L-glutamate + 2 ADP + phosphate + 2 H(+)</text>
        <dbReference type="Rhea" id="RHEA:18633"/>
        <dbReference type="ChEBI" id="CHEBI:15377"/>
        <dbReference type="ChEBI" id="CHEBI:15378"/>
        <dbReference type="ChEBI" id="CHEBI:17544"/>
        <dbReference type="ChEBI" id="CHEBI:29985"/>
        <dbReference type="ChEBI" id="CHEBI:30616"/>
        <dbReference type="ChEBI" id="CHEBI:43474"/>
        <dbReference type="ChEBI" id="CHEBI:58228"/>
        <dbReference type="ChEBI" id="CHEBI:58359"/>
        <dbReference type="ChEBI" id="CHEBI:456216"/>
        <dbReference type="EC" id="6.3.5.5"/>
    </reaction>
</comment>
<dbReference type="GO" id="GO:0006207">
    <property type="term" value="P:'de novo' pyrimidine nucleobase biosynthetic process"/>
    <property type="evidence" value="ECO:0007669"/>
    <property type="project" value="InterPro"/>
</dbReference>
<dbReference type="EC" id="6.3.5.5" evidence="13"/>
<dbReference type="PANTHER" id="PTHR43418">
    <property type="entry name" value="MULTIFUNCTIONAL TRYPTOPHAN BIOSYNTHESIS PROTEIN-RELATED"/>
    <property type="match status" value="1"/>
</dbReference>
<feature type="binding site" evidence="13">
    <location>
        <position position="269"/>
    </location>
    <ligand>
        <name>L-glutamine</name>
        <dbReference type="ChEBI" id="CHEBI:58359"/>
    </ligand>
</feature>
<dbReference type="PROSITE" id="PS51273">
    <property type="entry name" value="GATASE_TYPE_1"/>
    <property type="match status" value="1"/>
</dbReference>
<feature type="binding site" evidence="13">
    <location>
        <position position="341"/>
    </location>
    <ligand>
        <name>L-glutamine</name>
        <dbReference type="ChEBI" id="CHEBI:58359"/>
    </ligand>
</feature>
<feature type="region of interest" description="CPSase" evidence="13">
    <location>
        <begin position="1"/>
        <end position="220"/>
    </location>
</feature>
<dbReference type="Pfam" id="PF00117">
    <property type="entry name" value="GATase"/>
    <property type="match status" value="1"/>
</dbReference>
<keyword evidence="8 13" id="KW-0067">ATP-binding</keyword>
<evidence type="ECO:0000259" key="15">
    <source>
        <dbReference type="SMART" id="SM01097"/>
    </source>
</evidence>
<dbReference type="SMART" id="SM01097">
    <property type="entry name" value="CPSase_sm_chain"/>
    <property type="match status" value="1"/>
</dbReference>
<dbReference type="GO" id="GO:0044205">
    <property type="term" value="P:'de novo' UMP biosynthetic process"/>
    <property type="evidence" value="ECO:0007669"/>
    <property type="project" value="UniProtKB-UniRule"/>
</dbReference>
<dbReference type="InterPro" id="IPR002474">
    <property type="entry name" value="CarbamoylP_synth_ssu_N"/>
</dbReference>
<comment type="pathway">
    <text evidence="2 13">Amino-acid biosynthesis; L-arginine biosynthesis; carbamoyl phosphate from bicarbonate: step 1/1.</text>
</comment>
<feature type="region of interest" description="Disordered" evidence="14">
    <location>
        <begin position="1"/>
        <end position="29"/>
    </location>
</feature>
<evidence type="ECO:0000256" key="14">
    <source>
        <dbReference type="SAM" id="MobiDB-lite"/>
    </source>
</evidence>
<dbReference type="GO" id="GO:0005524">
    <property type="term" value="F:ATP binding"/>
    <property type="evidence" value="ECO:0007669"/>
    <property type="project" value="UniProtKB-UniRule"/>
</dbReference>
<reference evidence="17" key="1">
    <citation type="submission" date="2016-09" db="EMBL/GenBank/DDBJ databases">
        <authorList>
            <person name="Varghese N."/>
            <person name="Submissions S."/>
        </authorList>
    </citation>
    <scope>NUCLEOTIDE SEQUENCE [LARGE SCALE GENOMIC DNA]</scope>
    <source>
        <strain evidence="17">TNe-862</strain>
    </source>
</reference>
<evidence type="ECO:0000256" key="5">
    <source>
        <dbReference type="ARBA" id="ARBA00022598"/>
    </source>
</evidence>
<keyword evidence="5 13" id="KW-0436">Ligase</keyword>
<dbReference type="InterPro" id="IPR035686">
    <property type="entry name" value="CPSase_GATase1"/>
</dbReference>
<evidence type="ECO:0000256" key="3">
    <source>
        <dbReference type="ARBA" id="ARBA00007800"/>
    </source>
</evidence>
<evidence type="ECO:0000313" key="17">
    <source>
        <dbReference type="Proteomes" id="UP000198908"/>
    </source>
</evidence>
<accession>A0A1G6VRH7</accession>
<keyword evidence="4 13" id="KW-0055">Arginine biosynthesis</keyword>
<feature type="domain" description="Carbamoyl-phosphate synthase small subunit N-terminal" evidence="15">
    <location>
        <begin position="35"/>
        <end position="165"/>
    </location>
</feature>
<feature type="binding site" evidence="13">
    <location>
        <position position="271"/>
    </location>
    <ligand>
        <name>L-glutamine</name>
        <dbReference type="ChEBI" id="CHEBI:58359"/>
    </ligand>
</feature>
<evidence type="ECO:0000256" key="9">
    <source>
        <dbReference type="ARBA" id="ARBA00022962"/>
    </source>
</evidence>
<keyword evidence="10 13" id="KW-0665">Pyrimidine biosynthesis</keyword>
<gene>
    <name evidence="13" type="primary">carA</name>
    <name evidence="16" type="ORF">SAMN05421548_121116</name>
</gene>
<feature type="active site" description="Nucleophile" evidence="13">
    <location>
        <position position="297"/>
    </location>
</feature>
<evidence type="ECO:0000256" key="10">
    <source>
        <dbReference type="ARBA" id="ARBA00022975"/>
    </source>
</evidence>
<evidence type="ECO:0000256" key="6">
    <source>
        <dbReference type="ARBA" id="ARBA00022605"/>
    </source>
</evidence>
<comment type="subunit">
    <text evidence="13">Composed of two chains; the small (or glutamine) chain promotes the hydrolysis of glutamine to ammonia, which is used by the large (or ammonia) chain to synthesize carbamoyl phosphate. Tetramer of heterodimers (alpha,beta)4.</text>
</comment>
<dbReference type="SUPFAM" id="SSF52021">
    <property type="entry name" value="Carbamoyl phosphate synthetase, small subunit N-terminal domain"/>
    <property type="match status" value="1"/>
</dbReference>
<dbReference type="Gene3D" id="3.40.50.880">
    <property type="match status" value="1"/>
</dbReference>
<dbReference type="PRINTS" id="PR00096">
    <property type="entry name" value="GATASE"/>
</dbReference>
<dbReference type="InterPro" id="IPR029062">
    <property type="entry name" value="Class_I_gatase-like"/>
</dbReference>
<dbReference type="Proteomes" id="UP000198908">
    <property type="component" value="Unassembled WGS sequence"/>
</dbReference>
<dbReference type="FunFam" id="3.40.50.880:FF:000011">
    <property type="entry name" value="Carbamoyl-phosphate synthase small chain"/>
    <property type="match status" value="1"/>
</dbReference>
<organism evidence="16 17">
    <name type="scientific">Paraburkholderia lycopersici</name>
    <dbReference type="NCBI Taxonomy" id="416944"/>
    <lineage>
        <taxon>Bacteria</taxon>
        <taxon>Pseudomonadati</taxon>
        <taxon>Pseudomonadota</taxon>
        <taxon>Betaproteobacteria</taxon>
        <taxon>Burkholderiales</taxon>
        <taxon>Burkholderiaceae</taxon>
        <taxon>Paraburkholderia</taxon>
    </lineage>
</organism>
<dbReference type="EMBL" id="FMYQ01000021">
    <property type="protein sequence ID" value="SDD56290.1"/>
    <property type="molecule type" value="Genomic_DNA"/>
</dbReference>
<comment type="pathway">
    <text evidence="1 13">Pyrimidine metabolism; UMP biosynthesis via de novo pathway; (S)-dihydroorotate from bicarbonate: step 1/3.</text>
</comment>
<proteinExistence type="inferred from homology"/>
<dbReference type="NCBIfam" id="NF009475">
    <property type="entry name" value="PRK12838.1"/>
    <property type="match status" value="1"/>
</dbReference>
<comment type="similarity">
    <text evidence="3 13">Belongs to the CarA family.</text>
</comment>
<dbReference type="PRINTS" id="PR00099">
    <property type="entry name" value="CPSGATASE"/>
</dbReference>
<dbReference type="InterPro" id="IPR017926">
    <property type="entry name" value="GATASE"/>
</dbReference>
<keyword evidence="9 13" id="KW-0315">Glutamine amidotransferase</keyword>
<dbReference type="HAMAP" id="MF_01209">
    <property type="entry name" value="CPSase_S_chain"/>
    <property type="match status" value="1"/>
</dbReference>
<feature type="binding site" evidence="13">
    <location>
        <position position="342"/>
    </location>
    <ligand>
        <name>L-glutamine</name>
        <dbReference type="ChEBI" id="CHEBI:58359"/>
    </ligand>
</feature>
<dbReference type="STRING" id="416944.SAMN05421548_121116"/>
<feature type="binding site" evidence="13">
    <location>
        <position position="339"/>
    </location>
    <ligand>
        <name>L-glutamine</name>
        <dbReference type="ChEBI" id="CHEBI:58359"/>
    </ligand>
</feature>
<dbReference type="UniPathway" id="UPA00070">
    <property type="reaction ID" value="UER00115"/>
</dbReference>
<dbReference type="GO" id="GO:0006541">
    <property type="term" value="P:glutamine metabolic process"/>
    <property type="evidence" value="ECO:0007669"/>
    <property type="project" value="InterPro"/>
</dbReference>
<evidence type="ECO:0000256" key="4">
    <source>
        <dbReference type="ARBA" id="ARBA00022571"/>
    </source>
</evidence>
<dbReference type="CDD" id="cd01744">
    <property type="entry name" value="GATase1_CPSase"/>
    <property type="match status" value="1"/>
</dbReference>
<evidence type="ECO:0000256" key="12">
    <source>
        <dbReference type="ARBA" id="ARBA00049285"/>
    </source>
</evidence>
<sequence>MPTPQPLPGRKIVTSDNRSAQGAPPKESPVLPSFSPALLALADGTVFRGYSIGAPGHTIGEVVFNTAITGYQEILTDPSYARQIVTLTYPHIGNVGVNAEDVEATKVHAAGLIIRDLPVLASNFRMERTLGEYLQDEGVVAIAGIDTRKLTRILRDKGAQNGAILAGSDDEAQAIELARSFPGLAGMDLAKVVSTGKSYEWTTTEWRLGEGYRTQSAPKYKVVAFDYGVKQNILRMLAERGCHVTVLPAQATAEDAFALNPDGVFLSNGPGDPEPCDYAIKATQECIARGIPTFGICLGHQIMGLAVGAKTMKMKTGHHGANHPVKDLGDGRVVITSQNHGFAVDADTLPANARVTHVSLFDGTLQGFELTDKPAFCFQGHPEASPGPHDIGYLFDRFTALMDNAKGEKRTGTA</sequence>
<dbReference type="GO" id="GO:0006526">
    <property type="term" value="P:L-arginine biosynthetic process"/>
    <property type="evidence" value="ECO:0007669"/>
    <property type="project" value="UniProtKB-UniRule"/>
</dbReference>
<dbReference type="NCBIfam" id="TIGR01368">
    <property type="entry name" value="CPSaseIIsmall"/>
    <property type="match status" value="1"/>
</dbReference>
<keyword evidence="6 13" id="KW-0028">Amino-acid biosynthesis</keyword>